<dbReference type="Proteomes" id="UP000236584">
    <property type="component" value="Chromosome"/>
</dbReference>
<evidence type="ECO:0000313" key="1">
    <source>
        <dbReference type="EMBL" id="AUV83279.1"/>
    </source>
</evidence>
<dbReference type="GeneID" id="35593999"/>
<dbReference type="OrthoDB" id="45235at2157"/>
<organism evidence="1 2">
    <name type="scientific">Salinigranum rubrum</name>
    <dbReference type="NCBI Taxonomy" id="755307"/>
    <lineage>
        <taxon>Archaea</taxon>
        <taxon>Methanobacteriati</taxon>
        <taxon>Methanobacteriota</taxon>
        <taxon>Stenosarchaea group</taxon>
        <taxon>Halobacteria</taxon>
        <taxon>Halobacteriales</taxon>
        <taxon>Haloferacaceae</taxon>
        <taxon>Salinigranum</taxon>
    </lineage>
</organism>
<dbReference type="RefSeq" id="WP_103426968.1">
    <property type="nucleotide sequence ID" value="NZ_CP026309.1"/>
</dbReference>
<name>A0A2I8VQ81_9EURY</name>
<dbReference type="InterPro" id="IPR003448">
    <property type="entry name" value="Mopterin_biosynth_MoaE"/>
</dbReference>
<accession>A0A2I8VQ81</accession>
<keyword evidence="2" id="KW-1185">Reference proteome</keyword>
<dbReference type="InterPro" id="IPR036563">
    <property type="entry name" value="MoaE_sf"/>
</dbReference>
<dbReference type="Gene3D" id="3.90.1170.40">
    <property type="entry name" value="Molybdopterin biosynthesis MoaE subunit"/>
    <property type="match status" value="1"/>
</dbReference>
<dbReference type="AlphaFoldDB" id="A0A2I8VQ81"/>
<dbReference type="NCBIfam" id="NF011061">
    <property type="entry name" value="PRK14493.1"/>
    <property type="match status" value="1"/>
</dbReference>
<gene>
    <name evidence="1" type="ORF">C2R22_17865</name>
</gene>
<dbReference type="Pfam" id="PF02391">
    <property type="entry name" value="MoaE"/>
    <property type="match status" value="1"/>
</dbReference>
<dbReference type="EMBL" id="CP026309">
    <property type="protein sequence ID" value="AUV83279.1"/>
    <property type="molecule type" value="Genomic_DNA"/>
</dbReference>
<reference evidence="1 2" key="1">
    <citation type="submission" date="2018-01" db="EMBL/GenBank/DDBJ databases">
        <title>Complete genome sequence of Salinigranum rubrum GX10T, an extremely halophilic archaeon isolated from a marine solar saltern.</title>
        <authorList>
            <person name="Han S."/>
        </authorList>
    </citation>
    <scope>NUCLEOTIDE SEQUENCE [LARGE SCALE GENOMIC DNA]</scope>
    <source>
        <strain evidence="1 2">GX10</strain>
    </source>
</reference>
<dbReference type="KEGG" id="srub:C2R22_17865"/>
<evidence type="ECO:0000313" key="2">
    <source>
        <dbReference type="Proteomes" id="UP000236584"/>
    </source>
</evidence>
<dbReference type="SUPFAM" id="SSF54690">
    <property type="entry name" value="Molybdopterin synthase subunit MoaE"/>
    <property type="match status" value="1"/>
</dbReference>
<dbReference type="PANTHER" id="PTHR23404">
    <property type="entry name" value="MOLYBDOPTERIN SYNTHASE RELATED"/>
    <property type="match status" value="1"/>
</dbReference>
<dbReference type="GO" id="GO:0006777">
    <property type="term" value="P:Mo-molybdopterin cofactor biosynthetic process"/>
    <property type="evidence" value="ECO:0007669"/>
    <property type="project" value="InterPro"/>
</dbReference>
<sequence length="264" mass="28610">MRIFGIAGPGADDLAGRLVPRLDGPVAAIRADESVTHDPDGASAAYRLDTDGAWEARGADRSLDELLDEIAPRYAYAVCLGVDRSDVPSVVLGDADADADGVEGDVLYATPNVETADVDAILDALDGVEPYVTLGTLVDRVKSSPRAERAGAIATFTGRVRAKDGDDDPRTTALEFEKYEGVAEERMASICRELEGRTGVLDVEMHHRTGLITDGEDIVFVVVLAGHREEAFRTVEDGINRLKDEVPLFKKEVTVEDTFWRHTR</sequence>
<protein>
    <submittedName>
        <fullName evidence="1">Molybdopterin synthase</fullName>
    </submittedName>
</protein>
<dbReference type="CDD" id="cd00756">
    <property type="entry name" value="MoaE"/>
    <property type="match status" value="1"/>
</dbReference>
<proteinExistence type="predicted"/>